<evidence type="ECO:0000313" key="8">
    <source>
        <dbReference type="Proteomes" id="UP000698924"/>
    </source>
</evidence>
<protein>
    <submittedName>
        <fullName evidence="7">TlpA family protein disulfide reductase</fullName>
    </submittedName>
</protein>
<dbReference type="Gene3D" id="3.40.30.10">
    <property type="entry name" value="Glutaredoxin"/>
    <property type="match status" value="1"/>
</dbReference>
<dbReference type="PANTHER" id="PTHR42852:SF6">
    <property type="entry name" value="THIOL:DISULFIDE INTERCHANGE PROTEIN DSBE"/>
    <property type="match status" value="1"/>
</dbReference>
<comment type="subcellular location">
    <subcellularLocation>
        <location evidence="1">Cell envelope</location>
    </subcellularLocation>
</comment>
<evidence type="ECO:0000256" key="1">
    <source>
        <dbReference type="ARBA" id="ARBA00004196"/>
    </source>
</evidence>
<reference evidence="7 8" key="1">
    <citation type="journal article" date="2021" name="Sci. Rep.">
        <title>The distribution of antibiotic resistance genes in chicken gut microbiota commensals.</title>
        <authorList>
            <person name="Juricova H."/>
            <person name="Matiasovicova J."/>
            <person name="Kubasova T."/>
            <person name="Cejkova D."/>
            <person name="Rychlik I."/>
        </authorList>
    </citation>
    <scope>NUCLEOTIDE SEQUENCE [LARGE SCALE GENOMIC DNA]</scope>
    <source>
        <strain evidence="7 8">An421</strain>
    </source>
</reference>
<dbReference type="InterPro" id="IPR017937">
    <property type="entry name" value="Thioredoxin_CS"/>
</dbReference>
<dbReference type="EMBL" id="JACJMO010000022">
    <property type="protein sequence ID" value="MBM6858311.1"/>
    <property type="molecule type" value="Genomic_DNA"/>
</dbReference>
<dbReference type="CDD" id="cd02966">
    <property type="entry name" value="TlpA_like_family"/>
    <property type="match status" value="1"/>
</dbReference>
<keyword evidence="4" id="KW-0676">Redox-active center</keyword>
<dbReference type="Pfam" id="PF08534">
    <property type="entry name" value="Redoxin"/>
    <property type="match status" value="1"/>
</dbReference>
<dbReference type="PROSITE" id="PS00194">
    <property type="entry name" value="THIOREDOXIN_1"/>
    <property type="match status" value="1"/>
</dbReference>
<feature type="chain" id="PRO_5041292006" evidence="5">
    <location>
        <begin position="19"/>
        <end position="400"/>
    </location>
</feature>
<evidence type="ECO:0000256" key="2">
    <source>
        <dbReference type="ARBA" id="ARBA00022748"/>
    </source>
</evidence>
<evidence type="ECO:0000256" key="4">
    <source>
        <dbReference type="ARBA" id="ARBA00023284"/>
    </source>
</evidence>
<dbReference type="AlphaFoldDB" id="A0AA40ZUP6"/>
<dbReference type="Proteomes" id="UP000698924">
    <property type="component" value="Unassembled WGS sequence"/>
</dbReference>
<dbReference type="GO" id="GO:0017004">
    <property type="term" value="P:cytochrome complex assembly"/>
    <property type="evidence" value="ECO:0007669"/>
    <property type="project" value="UniProtKB-KW"/>
</dbReference>
<dbReference type="PROSITE" id="PS51352">
    <property type="entry name" value="THIOREDOXIN_2"/>
    <property type="match status" value="1"/>
</dbReference>
<name>A0AA40ZUP6_9BACT</name>
<dbReference type="InterPro" id="IPR036249">
    <property type="entry name" value="Thioredoxin-like_sf"/>
</dbReference>
<comment type="caution">
    <text evidence="7">The sequence shown here is derived from an EMBL/GenBank/DDBJ whole genome shotgun (WGS) entry which is preliminary data.</text>
</comment>
<dbReference type="SUPFAM" id="SSF52833">
    <property type="entry name" value="Thioredoxin-like"/>
    <property type="match status" value="1"/>
</dbReference>
<evidence type="ECO:0000313" key="7">
    <source>
        <dbReference type="EMBL" id="MBM6858311.1"/>
    </source>
</evidence>
<proteinExistence type="predicted"/>
<keyword evidence="2" id="KW-0201">Cytochrome c-type biogenesis</keyword>
<keyword evidence="8" id="KW-1185">Reference proteome</keyword>
<evidence type="ECO:0000256" key="3">
    <source>
        <dbReference type="ARBA" id="ARBA00023157"/>
    </source>
</evidence>
<keyword evidence="3" id="KW-1015">Disulfide bond</keyword>
<feature type="signal peptide" evidence="5">
    <location>
        <begin position="1"/>
        <end position="18"/>
    </location>
</feature>
<dbReference type="InterPro" id="IPR013766">
    <property type="entry name" value="Thioredoxin_domain"/>
</dbReference>
<dbReference type="InterPro" id="IPR013740">
    <property type="entry name" value="Redoxin"/>
</dbReference>
<sequence length="400" mass="45709">MKALILFLISLWTGNSFAQTSVEKNEGGTTIVKLYLDDYVCSESQWVYLHGYKDWVSGNECTIFDSVFVAQGEHVVQLQTYIPEAQAVNILFEKQGPLNMQLAIEPNSSLGITVCEEDGDVSIFKRAGQGGSLNNRLHDFLKERSEYLRRIGTLHQEKKAEEAQRLERNTFEKRCTMLLNADVAEEAYEMAVCLKIDFRSYSEEVADILEQIALKFPTSGLIQEYMHKKKGLPATAEARKCSLRIQELRKKRKDILFYPQKIGDELILSFPDAMGNELTTDHRAEDFVLIDFWASWCVPCRKEMPDIKKVQEQYGKRLLVYAISLDTDRKAWQAAIGKDGTGSFVHVIGTYPNGQPTQNMKRMRVHSIPKNLLLDKNQRIIAKDLHGDELMQLLDSLMNQ</sequence>
<dbReference type="GO" id="GO:0030313">
    <property type="term" value="C:cell envelope"/>
    <property type="evidence" value="ECO:0007669"/>
    <property type="project" value="UniProtKB-SubCell"/>
</dbReference>
<dbReference type="RefSeq" id="WP_021848750.1">
    <property type="nucleotide sequence ID" value="NZ_JAAZTS010000007.1"/>
</dbReference>
<accession>A0AA40ZUP6</accession>
<evidence type="ECO:0000259" key="6">
    <source>
        <dbReference type="PROSITE" id="PS51352"/>
    </source>
</evidence>
<evidence type="ECO:0000256" key="5">
    <source>
        <dbReference type="SAM" id="SignalP"/>
    </source>
</evidence>
<feature type="domain" description="Thioredoxin" evidence="6">
    <location>
        <begin position="257"/>
        <end position="399"/>
    </location>
</feature>
<gene>
    <name evidence="7" type="ORF">H6D15_12000</name>
</gene>
<dbReference type="InterPro" id="IPR050553">
    <property type="entry name" value="Thioredoxin_ResA/DsbE_sf"/>
</dbReference>
<organism evidence="7 8">
    <name type="scientific">Caecibacteroides pullorum</name>
    <dbReference type="NCBI Taxonomy" id="2725562"/>
    <lineage>
        <taxon>Bacteria</taxon>
        <taxon>Pseudomonadati</taxon>
        <taxon>Bacteroidota</taxon>
        <taxon>Bacteroidia</taxon>
        <taxon>Bacteroidales</taxon>
        <taxon>Bacteroidaceae</taxon>
        <taxon>Caecibacteroides</taxon>
    </lineage>
</organism>
<keyword evidence="5" id="KW-0732">Signal</keyword>
<dbReference type="PANTHER" id="PTHR42852">
    <property type="entry name" value="THIOL:DISULFIDE INTERCHANGE PROTEIN DSBE"/>
    <property type="match status" value="1"/>
</dbReference>